<proteinExistence type="inferred from homology"/>
<comment type="cofactor">
    <cofactor evidence="1">
        <name>FMN</name>
        <dbReference type="ChEBI" id="CHEBI:58210"/>
    </cofactor>
</comment>
<dbReference type="GO" id="GO:0016646">
    <property type="term" value="F:oxidoreductase activity, acting on the CH-NH group of donors, NAD or NADP as acceptor"/>
    <property type="evidence" value="ECO:0007669"/>
    <property type="project" value="UniProtKB-ARBA"/>
</dbReference>
<dbReference type="SMART" id="SM00903">
    <property type="entry name" value="Flavin_Reduct"/>
    <property type="match status" value="1"/>
</dbReference>
<gene>
    <name evidence="6" type="ORF">CS022_20620</name>
</gene>
<dbReference type="InterPro" id="IPR002563">
    <property type="entry name" value="Flavin_Rdtase-like_dom"/>
</dbReference>
<keyword evidence="7" id="KW-1185">Reference proteome</keyword>
<feature type="domain" description="Flavin reductase like" evidence="5">
    <location>
        <begin position="23"/>
        <end position="173"/>
    </location>
</feature>
<reference evidence="6 7" key="1">
    <citation type="submission" date="2017-10" db="EMBL/GenBank/DDBJ databases">
        <title>Nyctiphanis sp. nov., isolated from the stomach of the euphausiid Nyctiphanes simplex (Hansen, 1911) in the Gulf of California.</title>
        <authorList>
            <person name="Gomez-Gil B."/>
            <person name="Aguilar-Mendez M."/>
            <person name="Lopez-Cortes A."/>
            <person name="Gomez-Gutierrez J."/>
            <person name="Roque A."/>
            <person name="Lang E."/>
            <person name="Gonzalez-Castillo A."/>
        </authorList>
    </citation>
    <scope>NUCLEOTIDE SEQUENCE [LARGE SCALE GENOMIC DNA]</scope>
    <source>
        <strain evidence="6 7">CAIM 600</strain>
    </source>
</reference>
<name>A0A4Q0YRA6_9GAMM</name>
<dbReference type="SUPFAM" id="SSF50475">
    <property type="entry name" value="FMN-binding split barrel"/>
    <property type="match status" value="1"/>
</dbReference>
<evidence type="ECO:0000259" key="5">
    <source>
        <dbReference type="SMART" id="SM00903"/>
    </source>
</evidence>
<evidence type="ECO:0000313" key="6">
    <source>
        <dbReference type="EMBL" id="RXJ71501.1"/>
    </source>
</evidence>
<dbReference type="RefSeq" id="WP_129123814.1">
    <property type="nucleotide sequence ID" value="NZ_PEIB01000036.1"/>
</dbReference>
<dbReference type="Proteomes" id="UP000290287">
    <property type="component" value="Unassembled WGS sequence"/>
</dbReference>
<comment type="caution">
    <text evidence="6">The sequence shown here is derived from an EMBL/GenBank/DDBJ whole genome shotgun (WGS) entry which is preliminary data.</text>
</comment>
<evidence type="ECO:0000256" key="4">
    <source>
        <dbReference type="ARBA" id="ARBA00038054"/>
    </source>
</evidence>
<accession>A0A4Q0YRA6</accession>
<protein>
    <submittedName>
        <fullName evidence="6">Flavin oxidoreductase</fullName>
    </submittedName>
</protein>
<dbReference type="PANTHER" id="PTHR33798:SF5">
    <property type="entry name" value="FLAVIN REDUCTASE LIKE DOMAIN-CONTAINING PROTEIN"/>
    <property type="match status" value="1"/>
</dbReference>
<dbReference type="Gene3D" id="2.30.110.10">
    <property type="entry name" value="Electron Transport, Fmn-binding Protein, Chain A"/>
    <property type="match status" value="1"/>
</dbReference>
<keyword evidence="2" id="KW-0285">Flavoprotein</keyword>
<evidence type="ECO:0000256" key="2">
    <source>
        <dbReference type="ARBA" id="ARBA00022630"/>
    </source>
</evidence>
<organism evidence="6 7">
    <name type="scientific">Veronia nyctiphanis</name>
    <dbReference type="NCBI Taxonomy" id="1278244"/>
    <lineage>
        <taxon>Bacteria</taxon>
        <taxon>Pseudomonadati</taxon>
        <taxon>Pseudomonadota</taxon>
        <taxon>Gammaproteobacteria</taxon>
        <taxon>Vibrionales</taxon>
        <taxon>Vibrionaceae</taxon>
        <taxon>Veronia</taxon>
    </lineage>
</organism>
<dbReference type="InterPro" id="IPR012349">
    <property type="entry name" value="Split_barrel_FMN-bd"/>
</dbReference>
<dbReference type="GO" id="GO:0010181">
    <property type="term" value="F:FMN binding"/>
    <property type="evidence" value="ECO:0007669"/>
    <property type="project" value="InterPro"/>
</dbReference>
<dbReference type="AlphaFoldDB" id="A0A4Q0YRA6"/>
<comment type="similarity">
    <text evidence="4">Belongs to the flavoredoxin family.</text>
</comment>
<sequence length="210" mass="23283">MHWSRSAIDESDDRFRAKFINSLSGFKSANLIGTADANGNTNLAIVSSVFHLGANPPLIGMIVRPHTVTRDTLENIQMTGSYTINHVSADIWQKAHQTSARYPKDQSEFEAVKLDEQYIEDVHAPFVSQSRLKFALKLVETQTLEVNQTVMIIGEITDVIVEPLAVQDDGFIDIELLETVAVSGLDGYHTTKRLGRLSYAKPDKDPDVIG</sequence>
<dbReference type="OrthoDB" id="5293996at2"/>
<keyword evidence="3" id="KW-0288">FMN</keyword>
<dbReference type="EMBL" id="PEIB01000036">
    <property type="protein sequence ID" value="RXJ71501.1"/>
    <property type="molecule type" value="Genomic_DNA"/>
</dbReference>
<evidence type="ECO:0000313" key="7">
    <source>
        <dbReference type="Proteomes" id="UP000290287"/>
    </source>
</evidence>
<dbReference type="Pfam" id="PF01613">
    <property type="entry name" value="Flavin_Reduct"/>
    <property type="match status" value="1"/>
</dbReference>
<evidence type="ECO:0000256" key="3">
    <source>
        <dbReference type="ARBA" id="ARBA00022643"/>
    </source>
</evidence>
<dbReference type="PANTHER" id="PTHR33798">
    <property type="entry name" value="FLAVOPROTEIN OXYGENASE"/>
    <property type="match status" value="1"/>
</dbReference>
<evidence type="ECO:0000256" key="1">
    <source>
        <dbReference type="ARBA" id="ARBA00001917"/>
    </source>
</evidence>